<reference evidence="1 2" key="1">
    <citation type="submission" date="2014-05" db="EMBL/GenBank/DDBJ databases">
        <authorList>
            <person name="Bishop-Lilly K.A."/>
            <person name="Broomall S.M."/>
            <person name="Chain P.S."/>
            <person name="Chertkov O."/>
            <person name="Coyne S.R."/>
            <person name="Daligault H.E."/>
            <person name="Davenport K.W."/>
            <person name="Erkkila T."/>
            <person name="Frey K.G."/>
            <person name="Gibbons H.S."/>
            <person name="Gu W."/>
            <person name="Jaissle J."/>
            <person name="Johnson S.L."/>
            <person name="Koroleva G.I."/>
            <person name="Ladner J.T."/>
            <person name="Lo C.-C."/>
            <person name="Minogue T.D."/>
            <person name="Munk C."/>
            <person name="Palacios G.F."/>
            <person name="Redden C.L."/>
            <person name="Rosenzweig C.N."/>
            <person name="Scholz M.B."/>
            <person name="Teshima H."/>
            <person name="Xu Y."/>
        </authorList>
    </citation>
    <scope>NUCLEOTIDE SEQUENCE [LARGE SCALE GENOMIC DNA]</scope>
    <source>
        <strain evidence="1 2">DDS 22E-1</strain>
    </source>
</reference>
<dbReference type="Proteomes" id="UP000029413">
    <property type="component" value="Chromosome 2"/>
</dbReference>
<organism evidence="1 2">
    <name type="scientific">Burkholderia cenocepacia</name>
    <dbReference type="NCBI Taxonomy" id="95486"/>
    <lineage>
        <taxon>Bacteria</taxon>
        <taxon>Pseudomonadati</taxon>
        <taxon>Pseudomonadota</taxon>
        <taxon>Betaproteobacteria</taxon>
        <taxon>Burkholderiales</taxon>
        <taxon>Burkholderiaceae</taxon>
        <taxon>Burkholderia</taxon>
        <taxon>Burkholderia cepacia complex</taxon>
    </lineage>
</organism>
<proteinExistence type="predicted"/>
<keyword evidence="2" id="KW-1185">Reference proteome</keyword>
<protein>
    <submittedName>
        <fullName evidence="1">Uncharacterized protein</fullName>
    </submittedName>
</protein>
<name>A0AAN0VQL3_9BURK</name>
<gene>
    <name evidence="1" type="ORF">DM39_4173</name>
</gene>
<accession>A0AAN0VQL3</accession>
<evidence type="ECO:0000313" key="1">
    <source>
        <dbReference type="EMBL" id="AIO36376.1"/>
    </source>
</evidence>
<dbReference type="EMBL" id="CP007784">
    <property type="protein sequence ID" value="AIO36376.1"/>
    <property type="molecule type" value="Genomic_DNA"/>
</dbReference>
<dbReference type="AlphaFoldDB" id="A0AAN0VQL3"/>
<sequence>MERYGAHYRKQDRSFAAVLKHMVNTDGLTDEQIPMISRCGGSAIGQLIGTTKPTLAQRRNAMAHGDPFDGLPVGGLIELVRDLITFAYRNFIAESGSNNGMTPVRWEARNDVVAGCG</sequence>
<evidence type="ECO:0000313" key="2">
    <source>
        <dbReference type="Proteomes" id="UP000029413"/>
    </source>
</evidence>
<dbReference type="KEGG" id="bcen:DM39_4173"/>